<evidence type="ECO:0000313" key="5">
    <source>
        <dbReference type="EMBL" id="KAG8516656.1"/>
    </source>
</evidence>
<evidence type="ECO:0000256" key="2">
    <source>
        <dbReference type="ARBA" id="ARBA00022980"/>
    </source>
</evidence>
<evidence type="ECO:0000256" key="4">
    <source>
        <dbReference type="ARBA" id="ARBA00035327"/>
    </source>
</evidence>
<evidence type="ECO:0000256" key="3">
    <source>
        <dbReference type="ARBA" id="ARBA00023274"/>
    </source>
</evidence>
<dbReference type="InterPro" id="IPR036948">
    <property type="entry name" value="Ribosomal_eL21_sf"/>
</dbReference>
<dbReference type="InterPro" id="IPR008991">
    <property type="entry name" value="Translation_prot_SH3-like_sf"/>
</dbReference>
<dbReference type="PANTHER" id="PTHR20981">
    <property type="entry name" value="60S RIBOSOMAL PROTEIN L21"/>
    <property type="match status" value="1"/>
</dbReference>
<proteinExistence type="inferred from homology"/>
<reference evidence="5" key="1">
    <citation type="journal article" date="2021" name="Evol. Appl.">
        <title>The genome of the Pyrenean desman and the effects of bottlenecks and inbreeding on the genomic landscape of an endangered species.</title>
        <authorList>
            <person name="Escoda L."/>
            <person name="Castresana J."/>
        </authorList>
    </citation>
    <scope>NUCLEOTIDE SEQUENCE</scope>
    <source>
        <strain evidence="5">IBE-C5619</strain>
    </source>
</reference>
<comment type="caution">
    <text evidence="5">The sequence shown here is derived from an EMBL/GenBank/DDBJ whole genome shotgun (WGS) entry which is preliminary data.</text>
</comment>
<dbReference type="EMBL" id="JAGFMF010011673">
    <property type="protein sequence ID" value="KAG8516656.1"/>
    <property type="molecule type" value="Genomic_DNA"/>
</dbReference>
<name>A0A8J6A7S3_GALPY</name>
<dbReference type="GO" id="GO:0005840">
    <property type="term" value="C:ribosome"/>
    <property type="evidence" value="ECO:0007669"/>
    <property type="project" value="UniProtKB-KW"/>
</dbReference>
<evidence type="ECO:0000313" key="6">
    <source>
        <dbReference type="Proteomes" id="UP000700334"/>
    </source>
</evidence>
<keyword evidence="6" id="KW-1185">Reference proteome</keyword>
<dbReference type="AlphaFoldDB" id="A0A8J6A7S3"/>
<dbReference type="GO" id="GO:1990904">
    <property type="term" value="C:ribonucleoprotein complex"/>
    <property type="evidence" value="ECO:0007669"/>
    <property type="project" value="UniProtKB-KW"/>
</dbReference>
<dbReference type="Proteomes" id="UP000700334">
    <property type="component" value="Unassembled WGS sequence"/>
</dbReference>
<keyword evidence="3" id="KW-0687">Ribonucleoprotein</keyword>
<protein>
    <recommendedName>
        <fullName evidence="4">60S ribosomal protein L21</fullName>
    </recommendedName>
</protein>
<dbReference type="GO" id="GO:0006412">
    <property type="term" value="P:translation"/>
    <property type="evidence" value="ECO:0007669"/>
    <property type="project" value="InterPro"/>
</dbReference>
<sequence>MIKIGPYNTLTGTIISREMTKMTNINGKRRGAPPFRKHGVVLLVTCMQIYKKDDSLDSKGVGLFKMECPTCYHGNTRRVSNDTQHALTIVVNKQGQDSCQEIHTGIEHPRHSKSPESFLKPREVHYMRTKERGLNHWNPFPMKSWHD</sequence>
<dbReference type="GO" id="GO:0003735">
    <property type="term" value="F:structural constituent of ribosome"/>
    <property type="evidence" value="ECO:0007669"/>
    <property type="project" value="InterPro"/>
</dbReference>
<gene>
    <name evidence="5" type="ORF">J0S82_004103</name>
</gene>
<comment type="similarity">
    <text evidence="1">Belongs to the eukaryotic ribosomal protein eL21 family.</text>
</comment>
<dbReference type="SUPFAM" id="SSF50104">
    <property type="entry name" value="Translation proteins SH3-like domain"/>
    <property type="match status" value="1"/>
</dbReference>
<keyword evidence="2 5" id="KW-0689">Ribosomal protein</keyword>
<evidence type="ECO:0000256" key="1">
    <source>
        <dbReference type="ARBA" id="ARBA00008427"/>
    </source>
</evidence>
<accession>A0A8J6A7S3</accession>
<organism evidence="5 6">
    <name type="scientific">Galemys pyrenaicus</name>
    <name type="common">Iberian desman</name>
    <name type="synonym">Pyrenean desman</name>
    <dbReference type="NCBI Taxonomy" id="202257"/>
    <lineage>
        <taxon>Eukaryota</taxon>
        <taxon>Metazoa</taxon>
        <taxon>Chordata</taxon>
        <taxon>Craniata</taxon>
        <taxon>Vertebrata</taxon>
        <taxon>Euteleostomi</taxon>
        <taxon>Mammalia</taxon>
        <taxon>Eutheria</taxon>
        <taxon>Laurasiatheria</taxon>
        <taxon>Eulipotyphla</taxon>
        <taxon>Talpidae</taxon>
        <taxon>Galemys</taxon>
    </lineage>
</organism>
<dbReference type="Pfam" id="PF01157">
    <property type="entry name" value="Ribosomal_L21e"/>
    <property type="match status" value="1"/>
</dbReference>
<feature type="non-terminal residue" evidence="5">
    <location>
        <position position="1"/>
    </location>
</feature>
<dbReference type="Gene3D" id="2.30.30.70">
    <property type="entry name" value="Ribosomal protein L21"/>
    <property type="match status" value="1"/>
</dbReference>
<dbReference type="InterPro" id="IPR001147">
    <property type="entry name" value="Ribosomal_eL21"/>
</dbReference>
<dbReference type="GO" id="GO:0031090">
    <property type="term" value="C:organelle membrane"/>
    <property type="evidence" value="ECO:0007669"/>
    <property type="project" value="UniProtKB-ARBA"/>
</dbReference>